<keyword evidence="3" id="KW-0813">Transport</keyword>
<evidence type="ECO:0000313" key="9">
    <source>
        <dbReference type="EMBL" id="MBV2142546.1"/>
    </source>
</evidence>
<protein>
    <submittedName>
        <fullName evidence="9">AzlC family ABC transporter permease</fullName>
    </submittedName>
</protein>
<comment type="subcellular location">
    <subcellularLocation>
        <location evidence="1">Cell membrane</location>
        <topology evidence="1">Multi-pass membrane protein</topology>
    </subcellularLocation>
</comment>
<comment type="caution">
    <text evidence="9">The sequence shown here is derived from an EMBL/GenBank/DDBJ whole genome shotgun (WGS) entry which is preliminary data.</text>
</comment>
<feature type="transmembrane region" description="Helical" evidence="8">
    <location>
        <begin position="12"/>
        <end position="31"/>
    </location>
</feature>
<dbReference type="PANTHER" id="PTHR34979">
    <property type="entry name" value="INNER MEMBRANE PROTEIN YGAZ"/>
    <property type="match status" value="1"/>
</dbReference>
<dbReference type="InterPro" id="IPR011606">
    <property type="entry name" value="Brnchd-chn_aa_trnsp_permease"/>
</dbReference>
<keyword evidence="7 8" id="KW-0472">Membrane</keyword>
<evidence type="ECO:0000313" key="10">
    <source>
        <dbReference type="Proteomes" id="UP000752297"/>
    </source>
</evidence>
<feature type="transmembrane region" description="Helical" evidence="8">
    <location>
        <begin position="184"/>
        <end position="207"/>
    </location>
</feature>
<keyword evidence="5 8" id="KW-0812">Transmembrane</keyword>
<evidence type="ECO:0000256" key="2">
    <source>
        <dbReference type="ARBA" id="ARBA00010735"/>
    </source>
</evidence>
<evidence type="ECO:0000256" key="1">
    <source>
        <dbReference type="ARBA" id="ARBA00004651"/>
    </source>
</evidence>
<evidence type="ECO:0000256" key="7">
    <source>
        <dbReference type="ARBA" id="ARBA00023136"/>
    </source>
</evidence>
<dbReference type="PANTHER" id="PTHR34979:SF1">
    <property type="entry name" value="INNER MEMBRANE PROTEIN YGAZ"/>
    <property type="match status" value="1"/>
</dbReference>
<organism evidence="9 10">
    <name type="scientific">Falsochrobactrum tianjinense</name>
    <dbReference type="NCBI Taxonomy" id="2706015"/>
    <lineage>
        <taxon>Bacteria</taxon>
        <taxon>Pseudomonadati</taxon>
        <taxon>Pseudomonadota</taxon>
        <taxon>Alphaproteobacteria</taxon>
        <taxon>Hyphomicrobiales</taxon>
        <taxon>Brucellaceae</taxon>
        <taxon>Falsochrobactrum</taxon>
    </lineage>
</organism>
<evidence type="ECO:0000256" key="8">
    <source>
        <dbReference type="SAM" id="Phobius"/>
    </source>
</evidence>
<dbReference type="GO" id="GO:0005886">
    <property type="term" value="C:plasma membrane"/>
    <property type="evidence" value="ECO:0007669"/>
    <property type="project" value="UniProtKB-SubCell"/>
</dbReference>
<reference evidence="9 10" key="1">
    <citation type="submission" date="2021-06" db="EMBL/GenBank/DDBJ databases">
        <title>Falsochrobactrum tianjin sp.nov., a new petroleum-degrading bacteria isolated from oily soils.</title>
        <authorList>
            <person name="Chen G."/>
            <person name="Chen H."/>
            <person name="Tian J."/>
            <person name="Qing J."/>
            <person name="Zhong L."/>
            <person name="Ma W."/>
            <person name="Song Y."/>
            <person name="Cui X."/>
            <person name="Yan B."/>
        </authorList>
    </citation>
    <scope>NUCLEOTIDE SEQUENCE [LARGE SCALE GENOMIC DNA]</scope>
    <source>
        <strain evidence="9 10">TDYN1</strain>
    </source>
</reference>
<dbReference type="GO" id="GO:1903785">
    <property type="term" value="P:L-valine transmembrane transport"/>
    <property type="evidence" value="ECO:0007669"/>
    <property type="project" value="TreeGrafter"/>
</dbReference>
<gene>
    <name evidence="9" type="ORF">KUG47_03415</name>
</gene>
<evidence type="ECO:0000256" key="4">
    <source>
        <dbReference type="ARBA" id="ARBA00022475"/>
    </source>
</evidence>
<dbReference type="AlphaFoldDB" id="A0A949UTN7"/>
<accession>A0A949UTN7</accession>
<evidence type="ECO:0000256" key="3">
    <source>
        <dbReference type="ARBA" id="ARBA00022448"/>
    </source>
</evidence>
<dbReference type="Pfam" id="PF03591">
    <property type="entry name" value="AzlC"/>
    <property type="match status" value="1"/>
</dbReference>
<feature type="transmembrane region" description="Helical" evidence="8">
    <location>
        <begin position="68"/>
        <end position="91"/>
    </location>
</feature>
<keyword evidence="4" id="KW-1003">Cell membrane</keyword>
<feature type="transmembrane region" description="Helical" evidence="8">
    <location>
        <begin position="126"/>
        <end position="145"/>
    </location>
</feature>
<proteinExistence type="inferred from homology"/>
<sequence>MKKEFLSGTRVMIPLIAAVIPIGVIYGAVAAGKGLSTLEVVLMSALVFAGGSQFVAMDIWTHPASWTAVGFAALLVNLRLVLMSASISPHIGQFTGWRKYAAILFLTDEIWAIAELKAREGRLTPIWYAGIALPFYAAWVLSSLFGALVGNTLGDPALIGLDFAFPAVFIVLMMNFWKGRRTGAVLLASAIAAIAAHQLLGGVWYIAAGALAGLAVAMVHEPAAQEENAP</sequence>
<feature type="transmembrane region" description="Helical" evidence="8">
    <location>
        <begin position="37"/>
        <end position="56"/>
    </location>
</feature>
<dbReference type="Proteomes" id="UP000752297">
    <property type="component" value="Unassembled WGS sequence"/>
</dbReference>
<evidence type="ECO:0000256" key="5">
    <source>
        <dbReference type="ARBA" id="ARBA00022692"/>
    </source>
</evidence>
<keyword evidence="6 8" id="KW-1133">Transmembrane helix</keyword>
<feature type="transmembrane region" description="Helical" evidence="8">
    <location>
        <begin position="157"/>
        <end position="177"/>
    </location>
</feature>
<dbReference type="RefSeq" id="WP_217676524.1">
    <property type="nucleotide sequence ID" value="NZ_JAHRVA010000001.1"/>
</dbReference>
<comment type="similarity">
    <text evidence="2">Belongs to the AzlC family.</text>
</comment>
<keyword evidence="10" id="KW-1185">Reference proteome</keyword>
<dbReference type="EMBL" id="JAHRVA010000001">
    <property type="protein sequence ID" value="MBV2142546.1"/>
    <property type="molecule type" value="Genomic_DNA"/>
</dbReference>
<evidence type="ECO:0000256" key="6">
    <source>
        <dbReference type="ARBA" id="ARBA00022989"/>
    </source>
</evidence>
<name>A0A949UTN7_9HYPH</name>